<keyword evidence="18" id="KW-1185">Reference proteome</keyword>
<dbReference type="SUPFAM" id="SSF81665">
    <property type="entry name" value="Calcium ATPase, transmembrane domain M"/>
    <property type="match status" value="1"/>
</dbReference>
<feature type="transmembrane region" description="Helical" evidence="14">
    <location>
        <begin position="103"/>
        <end position="120"/>
    </location>
</feature>
<dbReference type="PROSITE" id="PS50846">
    <property type="entry name" value="HMA_2"/>
    <property type="match status" value="1"/>
</dbReference>
<dbReference type="PRINTS" id="PR00941">
    <property type="entry name" value="CDATPASE"/>
</dbReference>
<evidence type="ECO:0000256" key="3">
    <source>
        <dbReference type="ARBA" id="ARBA00022475"/>
    </source>
</evidence>
<gene>
    <name evidence="17" type="ORF">BST96_03910</name>
</gene>
<dbReference type="InterPro" id="IPR018303">
    <property type="entry name" value="ATPase_P-typ_P_site"/>
</dbReference>
<proteinExistence type="inferred from homology"/>
<dbReference type="Pfam" id="PF00403">
    <property type="entry name" value="HMA"/>
    <property type="match status" value="1"/>
</dbReference>
<dbReference type="Gene3D" id="2.70.150.10">
    <property type="entry name" value="Calcium-transporting ATPase, cytoplasmic transduction domain A"/>
    <property type="match status" value="1"/>
</dbReference>
<dbReference type="PANTHER" id="PTHR48085">
    <property type="entry name" value="CADMIUM/ZINC-TRANSPORTING ATPASE HMA2-RELATED"/>
    <property type="match status" value="1"/>
</dbReference>
<dbReference type="GO" id="GO:0016887">
    <property type="term" value="F:ATP hydrolysis activity"/>
    <property type="evidence" value="ECO:0007669"/>
    <property type="project" value="InterPro"/>
</dbReference>
<feature type="transmembrane region" description="Helical" evidence="14">
    <location>
        <begin position="759"/>
        <end position="778"/>
    </location>
</feature>
<feature type="transmembrane region" description="Helical" evidence="14">
    <location>
        <begin position="431"/>
        <end position="456"/>
    </location>
</feature>
<sequence length="805" mass="85773">MSEALSTESTGPLKVKITGMDCGGCAMTIEDSIRKLEGVSSASVSFTTETMEVEGNIAMDSIEARLKELGYKINSDKPQTYAELPDHRGAAGFARFLWEQPPLRMAVCVAIAVILGIITLSGMDPIRGVEPLDAVFAAAVIISGAPVFLKGFRALIFANRITIDLLMAIATVGALGIGEYGEAVTVILLFMLGEALEAYSAERARDSLRSLMALQPQEATVLQAHSDNHSDHKHSESCSDNDHEHKPSVAHTHNHDDHSHTAQHAHGHNHEQGENCSGHDHQSHDQGDHDHTVVMPVDQVQIGDRVLVRPGQRIPVDGVVIKGLSSVDQAPVTGESVPVVKDIDDTVMAGTVNGEAALEIRSTKVAAEGTIARIAKLVEQAQAQRSPAERFIDRFARWYTPTVVALATLVVLIPVYGFGQPLMTEGETTGWLYRGLAMLIIACPCALVISIPVTVVSGLTRLANLGVLVKGGAQLDRMADISAIAFDKTGTLTYGKPRVTNIRSLQCSHDAANDDNCSNCDNVVAIAAAVERSSEHPVAHAIVEAAHNRSGVGHLAVAQAVQAHPGKGVSGELSGDKKITVGTGDLFNTEMEGWADIAPHAEAARDKGETVMYVSENNKVIGYIGVHDEIREITPEALSQLSQMNIRKVMLTGDHLKAANRVADSINDIDEVHAQLMPEDKLSAIEKIHTDHGAVAMVGDGINDAPALARADIGIAMGGGGTAQAMETADVVLMQDDLQDVSLALRVARKSRTIVKQNIVLSLVLKVLFLSLAIPGIATLWMAVLADVGGTLIVTLNGMRLLREK</sequence>
<evidence type="ECO:0000256" key="11">
    <source>
        <dbReference type="ARBA" id="ARBA00023136"/>
    </source>
</evidence>
<reference evidence="17 18" key="1">
    <citation type="submission" date="2016-11" db="EMBL/GenBank/DDBJ databases">
        <title>Trade-off between light-utilization and light-protection in marine flavobacteria.</title>
        <authorList>
            <person name="Kumagai Y."/>
        </authorList>
    </citation>
    <scope>NUCLEOTIDE SEQUENCE [LARGE SCALE GENOMIC DNA]</scope>
    <source>
        <strain evidence="17 18">NBRC 107125</strain>
    </source>
</reference>
<evidence type="ECO:0000256" key="10">
    <source>
        <dbReference type="ARBA" id="ARBA00022989"/>
    </source>
</evidence>
<dbReference type="InterPro" id="IPR008250">
    <property type="entry name" value="ATPase_P-typ_transduc_dom_A_sf"/>
</dbReference>
<dbReference type="InterPro" id="IPR006121">
    <property type="entry name" value="HMA_dom"/>
</dbReference>
<dbReference type="InterPro" id="IPR036163">
    <property type="entry name" value="HMA_dom_sf"/>
</dbReference>
<dbReference type="PROSITE" id="PS00154">
    <property type="entry name" value="ATPASE_E1_E2"/>
    <property type="match status" value="1"/>
</dbReference>
<evidence type="ECO:0000256" key="8">
    <source>
        <dbReference type="ARBA" id="ARBA00022840"/>
    </source>
</evidence>
<dbReference type="Pfam" id="PF00702">
    <property type="entry name" value="Hydrolase"/>
    <property type="match status" value="1"/>
</dbReference>
<dbReference type="GO" id="GO:0005524">
    <property type="term" value="F:ATP binding"/>
    <property type="evidence" value="ECO:0007669"/>
    <property type="project" value="UniProtKB-UniRule"/>
</dbReference>
<evidence type="ECO:0000256" key="5">
    <source>
        <dbReference type="ARBA" id="ARBA00022692"/>
    </source>
</evidence>
<dbReference type="InterPro" id="IPR023214">
    <property type="entry name" value="HAD_sf"/>
</dbReference>
<dbReference type="Proteomes" id="UP000193450">
    <property type="component" value="Chromosome"/>
</dbReference>
<keyword evidence="5 14" id="KW-0812">Transmembrane</keyword>
<evidence type="ECO:0000256" key="13">
    <source>
        <dbReference type="ARBA" id="ARBA00047308"/>
    </source>
</evidence>
<dbReference type="PROSITE" id="PS01047">
    <property type="entry name" value="HMA_1"/>
    <property type="match status" value="1"/>
</dbReference>
<dbReference type="InterPro" id="IPR059000">
    <property type="entry name" value="ATPase_P-type_domA"/>
</dbReference>
<evidence type="ECO:0000256" key="1">
    <source>
        <dbReference type="ARBA" id="ARBA00004651"/>
    </source>
</evidence>
<keyword evidence="9" id="KW-1278">Translocase</keyword>
<dbReference type="NCBIfam" id="TIGR01525">
    <property type="entry name" value="ATPase-IB_hvy"/>
    <property type="match status" value="1"/>
</dbReference>
<dbReference type="EC" id="7.2.2.12" evidence="12"/>
<keyword evidence="4" id="KW-0597">Phosphoprotein</keyword>
<dbReference type="Gene3D" id="3.30.70.100">
    <property type="match status" value="1"/>
</dbReference>
<dbReference type="InterPro" id="IPR017969">
    <property type="entry name" value="Heavy-metal-associated_CS"/>
</dbReference>
<dbReference type="InterPro" id="IPR001757">
    <property type="entry name" value="P_typ_ATPase"/>
</dbReference>
<feature type="domain" description="HMA" evidence="16">
    <location>
        <begin position="11"/>
        <end position="74"/>
    </location>
</feature>
<evidence type="ECO:0000256" key="15">
    <source>
        <dbReference type="SAM" id="MobiDB-lite"/>
    </source>
</evidence>
<dbReference type="STRING" id="716816.BST96_03910"/>
<dbReference type="EMBL" id="CP019343">
    <property type="protein sequence ID" value="ARN73325.1"/>
    <property type="molecule type" value="Genomic_DNA"/>
</dbReference>
<evidence type="ECO:0000313" key="17">
    <source>
        <dbReference type="EMBL" id="ARN73325.1"/>
    </source>
</evidence>
<comment type="similarity">
    <text evidence="2 14">Belongs to the cation transport ATPase (P-type) (TC 3.A.3) family. Type IB subfamily.</text>
</comment>
<feature type="compositionally biased region" description="Basic and acidic residues" evidence="15">
    <location>
        <begin position="226"/>
        <end position="260"/>
    </location>
</feature>
<dbReference type="PRINTS" id="PR00119">
    <property type="entry name" value="CATATPASE"/>
</dbReference>
<feature type="compositionally biased region" description="Basic and acidic residues" evidence="15">
    <location>
        <begin position="268"/>
        <end position="290"/>
    </location>
</feature>
<evidence type="ECO:0000256" key="4">
    <source>
        <dbReference type="ARBA" id="ARBA00022553"/>
    </source>
</evidence>
<dbReference type="KEGG" id="osg:BST96_03910"/>
<dbReference type="SFLD" id="SFLDF00027">
    <property type="entry name" value="p-type_atpase"/>
    <property type="match status" value="1"/>
</dbReference>
<evidence type="ECO:0000256" key="9">
    <source>
        <dbReference type="ARBA" id="ARBA00022967"/>
    </source>
</evidence>
<comment type="catalytic activity">
    <reaction evidence="13">
        <text>Zn(2+)(in) + ATP + H2O = Zn(2+)(out) + ADP + phosphate + H(+)</text>
        <dbReference type="Rhea" id="RHEA:20621"/>
        <dbReference type="ChEBI" id="CHEBI:15377"/>
        <dbReference type="ChEBI" id="CHEBI:15378"/>
        <dbReference type="ChEBI" id="CHEBI:29105"/>
        <dbReference type="ChEBI" id="CHEBI:30616"/>
        <dbReference type="ChEBI" id="CHEBI:43474"/>
        <dbReference type="ChEBI" id="CHEBI:456216"/>
        <dbReference type="EC" id="7.2.2.12"/>
    </reaction>
</comment>
<keyword evidence="8 14" id="KW-0067">ATP-binding</keyword>
<dbReference type="RefSeq" id="WP_085757437.1">
    <property type="nucleotide sequence ID" value="NZ_CP019343.1"/>
</dbReference>
<name>A0A1X9NBP0_9GAMM</name>
<evidence type="ECO:0000256" key="12">
    <source>
        <dbReference type="ARBA" id="ARBA00039097"/>
    </source>
</evidence>
<dbReference type="InterPro" id="IPR023299">
    <property type="entry name" value="ATPase_P-typ_cyto_dom_N"/>
</dbReference>
<dbReference type="InterPro" id="IPR036412">
    <property type="entry name" value="HAD-like_sf"/>
</dbReference>
<dbReference type="SFLD" id="SFLDS00003">
    <property type="entry name" value="Haloacid_Dehalogenase"/>
    <property type="match status" value="1"/>
</dbReference>
<dbReference type="InterPro" id="IPR044492">
    <property type="entry name" value="P_typ_ATPase_HD_dom"/>
</dbReference>
<feature type="region of interest" description="Disordered" evidence="15">
    <location>
        <begin position="223"/>
        <end position="290"/>
    </location>
</feature>
<dbReference type="SUPFAM" id="SSF55008">
    <property type="entry name" value="HMA, heavy metal-associated domain"/>
    <property type="match status" value="1"/>
</dbReference>
<dbReference type="GO" id="GO:0015086">
    <property type="term" value="F:cadmium ion transmembrane transporter activity"/>
    <property type="evidence" value="ECO:0007669"/>
    <property type="project" value="TreeGrafter"/>
</dbReference>
<dbReference type="InterPro" id="IPR023298">
    <property type="entry name" value="ATPase_P-typ_TM_dom_sf"/>
</dbReference>
<dbReference type="Gene3D" id="3.40.1110.10">
    <property type="entry name" value="Calcium-transporting ATPase, cytoplasmic domain N"/>
    <property type="match status" value="1"/>
</dbReference>
<dbReference type="SUPFAM" id="SSF56784">
    <property type="entry name" value="HAD-like"/>
    <property type="match status" value="1"/>
</dbReference>
<feature type="transmembrane region" description="Helical" evidence="14">
    <location>
        <begin position="132"/>
        <end position="149"/>
    </location>
</feature>
<dbReference type="OrthoDB" id="9814270at2"/>
<dbReference type="NCBIfam" id="TIGR01494">
    <property type="entry name" value="ATPase_P-type"/>
    <property type="match status" value="2"/>
</dbReference>
<organism evidence="17 18">
    <name type="scientific">Oceanicoccus sagamiensis</name>
    <dbReference type="NCBI Taxonomy" id="716816"/>
    <lineage>
        <taxon>Bacteria</taxon>
        <taxon>Pseudomonadati</taxon>
        <taxon>Pseudomonadota</taxon>
        <taxon>Gammaproteobacteria</taxon>
        <taxon>Cellvibrionales</taxon>
        <taxon>Spongiibacteraceae</taxon>
        <taxon>Oceanicoccus</taxon>
    </lineage>
</organism>
<evidence type="ECO:0000313" key="18">
    <source>
        <dbReference type="Proteomes" id="UP000193450"/>
    </source>
</evidence>
<dbReference type="SUPFAM" id="SSF81653">
    <property type="entry name" value="Calcium ATPase, transduction domain A"/>
    <property type="match status" value="1"/>
</dbReference>
<evidence type="ECO:0000256" key="14">
    <source>
        <dbReference type="RuleBase" id="RU362081"/>
    </source>
</evidence>
<dbReference type="PANTHER" id="PTHR48085:SF5">
    <property type="entry name" value="CADMIUM_ZINC-TRANSPORTING ATPASE HMA4-RELATED"/>
    <property type="match status" value="1"/>
</dbReference>
<evidence type="ECO:0000256" key="6">
    <source>
        <dbReference type="ARBA" id="ARBA00022723"/>
    </source>
</evidence>
<dbReference type="GO" id="GO:0005886">
    <property type="term" value="C:plasma membrane"/>
    <property type="evidence" value="ECO:0007669"/>
    <property type="project" value="UniProtKB-SubCell"/>
</dbReference>
<keyword evidence="6 14" id="KW-0479">Metal-binding</keyword>
<dbReference type="CDD" id="cd00371">
    <property type="entry name" value="HMA"/>
    <property type="match status" value="1"/>
</dbReference>
<keyword evidence="11 14" id="KW-0472">Membrane</keyword>
<dbReference type="AlphaFoldDB" id="A0A1X9NBP0"/>
<keyword evidence="10 14" id="KW-1133">Transmembrane helix</keyword>
<dbReference type="InterPro" id="IPR051014">
    <property type="entry name" value="Cation_Transport_ATPase_IB"/>
</dbReference>
<keyword evidence="3 14" id="KW-1003">Cell membrane</keyword>
<accession>A0A1X9NBP0</accession>
<feature type="transmembrane region" description="Helical" evidence="14">
    <location>
        <begin position="398"/>
        <end position="419"/>
    </location>
</feature>
<evidence type="ECO:0000259" key="16">
    <source>
        <dbReference type="PROSITE" id="PS50846"/>
    </source>
</evidence>
<keyword evidence="7 14" id="KW-0547">Nucleotide-binding</keyword>
<dbReference type="SFLD" id="SFLDG00002">
    <property type="entry name" value="C1.7:_P-type_atpase_like"/>
    <property type="match status" value="1"/>
</dbReference>
<dbReference type="Pfam" id="PF00122">
    <property type="entry name" value="E1-E2_ATPase"/>
    <property type="match status" value="1"/>
</dbReference>
<dbReference type="InterPro" id="IPR027256">
    <property type="entry name" value="P-typ_ATPase_IB"/>
</dbReference>
<evidence type="ECO:0000256" key="7">
    <source>
        <dbReference type="ARBA" id="ARBA00022741"/>
    </source>
</evidence>
<dbReference type="GO" id="GO:0016463">
    <property type="term" value="F:P-type zinc transporter activity"/>
    <property type="evidence" value="ECO:0007669"/>
    <property type="project" value="UniProtKB-EC"/>
</dbReference>
<comment type="subcellular location">
    <subcellularLocation>
        <location evidence="1">Cell membrane</location>
        <topology evidence="1">Multi-pass membrane protein</topology>
    </subcellularLocation>
</comment>
<dbReference type="GO" id="GO:0046872">
    <property type="term" value="F:metal ion binding"/>
    <property type="evidence" value="ECO:0007669"/>
    <property type="project" value="UniProtKB-KW"/>
</dbReference>
<dbReference type="Gene3D" id="3.40.50.1000">
    <property type="entry name" value="HAD superfamily/HAD-like"/>
    <property type="match status" value="1"/>
</dbReference>
<evidence type="ECO:0000256" key="2">
    <source>
        <dbReference type="ARBA" id="ARBA00006024"/>
    </source>
</evidence>
<protein>
    <recommendedName>
        <fullName evidence="12">P-type Zn(2+) transporter</fullName>
        <ecNumber evidence="12">7.2.2.12</ecNumber>
    </recommendedName>
</protein>